<dbReference type="PANTHER" id="PTHR12658">
    <property type="entry name" value="BETA-TUBULIN COFACTOR D"/>
    <property type="match status" value="1"/>
</dbReference>
<evidence type="ECO:0000259" key="1">
    <source>
        <dbReference type="Pfam" id="PF25767"/>
    </source>
</evidence>
<dbReference type="GO" id="GO:0034333">
    <property type="term" value="P:adherens junction assembly"/>
    <property type="evidence" value="ECO:0007669"/>
    <property type="project" value="TreeGrafter"/>
</dbReference>
<dbReference type="GO" id="GO:0016328">
    <property type="term" value="C:lateral plasma membrane"/>
    <property type="evidence" value="ECO:0007669"/>
    <property type="project" value="TreeGrafter"/>
</dbReference>
<protein>
    <submittedName>
        <fullName evidence="3">Tubulin-specific chaperone D</fullName>
    </submittedName>
</protein>
<accession>A0A158P8K8</accession>
<dbReference type="GO" id="GO:0007023">
    <property type="term" value="P:post-chaperonin tubulin folding pathway"/>
    <property type="evidence" value="ECO:0007669"/>
    <property type="project" value="InterPro"/>
</dbReference>
<dbReference type="Pfam" id="PF25767">
    <property type="entry name" value="ARM_TBCD_2nd"/>
    <property type="match status" value="1"/>
</dbReference>
<dbReference type="GO" id="GO:0005096">
    <property type="term" value="F:GTPase activator activity"/>
    <property type="evidence" value="ECO:0007669"/>
    <property type="project" value="InterPro"/>
</dbReference>
<dbReference type="Proteomes" id="UP000035642">
    <property type="component" value="Unassembled WGS sequence"/>
</dbReference>
<evidence type="ECO:0000313" key="3">
    <source>
        <dbReference type="WBParaSite" id="ACAC_0000719801-mRNA-1"/>
    </source>
</evidence>
<reference evidence="3" key="2">
    <citation type="submission" date="2016-04" db="UniProtKB">
        <authorList>
            <consortium name="WormBaseParasite"/>
        </authorList>
    </citation>
    <scope>IDENTIFICATION</scope>
</reference>
<dbReference type="InterPro" id="IPR016024">
    <property type="entry name" value="ARM-type_fold"/>
</dbReference>
<proteinExistence type="predicted"/>
<dbReference type="GO" id="GO:0070830">
    <property type="term" value="P:bicellular tight junction assembly"/>
    <property type="evidence" value="ECO:0007669"/>
    <property type="project" value="TreeGrafter"/>
</dbReference>
<dbReference type="PANTHER" id="PTHR12658:SF0">
    <property type="entry name" value="TUBULIN-SPECIFIC CHAPERONE D"/>
    <property type="match status" value="1"/>
</dbReference>
<dbReference type="InterPro" id="IPR058033">
    <property type="entry name" value="ARM_TBCD_2nd"/>
</dbReference>
<reference evidence="2" key="1">
    <citation type="submission" date="2012-09" db="EMBL/GenBank/DDBJ databases">
        <authorList>
            <person name="Martin A.A."/>
        </authorList>
    </citation>
    <scope>NUCLEOTIDE SEQUENCE</scope>
</reference>
<keyword evidence="2" id="KW-1185">Reference proteome</keyword>
<evidence type="ECO:0000313" key="2">
    <source>
        <dbReference type="Proteomes" id="UP000035642"/>
    </source>
</evidence>
<feature type="domain" description="Tubulin-folding cofactor D ARM repeats" evidence="1">
    <location>
        <begin position="301"/>
        <end position="537"/>
    </location>
</feature>
<dbReference type="GO" id="GO:0000226">
    <property type="term" value="P:microtubule cytoskeleton organization"/>
    <property type="evidence" value="ECO:0007669"/>
    <property type="project" value="TreeGrafter"/>
</dbReference>
<dbReference type="Pfam" id="PF23579">
    <property type="entry name" value="ARM_TBCD"/>
    <property type="match status" value="1"/>
</dbReference>
<dbReference type="InterPro" id="IPR011989">
    <property type="entry name" value="ARM-like"/>
</dbReference>
<name>A0A158P8K8_ANGCA</name>
<dbReference type="GO" id="GO:0048487">
    <property type="term" value="F:beta-tubulin binding"/>
    <property type="evidence" value="ECO:0007669"/>
    <property type="project" value="InterPro"/>
</dbReference>
<sequence length="935" mass="105451">MNVVECYMGRFSLRFHIAWGGAFASGSMASLTAYMKFKSDPRLSSDGNEEDVVGCLPRMLLVSHREVLENIVRSLPDVVIEGKRDALDNDFDRYARLLDLYQEQPNLLDCMIPMLLRTLGQLSVTALRYISHLMKVRGFKVIVRLLPHHVSYLDKLLTSLEQYQGDIGSDLYQRHTLLLWLWVVCKNPFDFKRFDPVDKQGSTLNRILKVATSYLKYPWPAAVLVIAQCLARHDGIPLIPDIVSECAEHISRDSGCILGYIMLICAILKHVDRQHLLVHVAAIRESAARHFPLENSSRDTLTRKMFIKLVQRLALIILKPRLAIWRYRRGRRRLEEILKRPSGAEHCEQNMGTDEDRLINGEKSIVEWAVGCVLRALSDDHTTVRWSGAKGIGRITSRLPKEFAVQVVNSILSSSFHCLAGYCCWHGGCLALAELSRRGALVPEVLEKVFPTIQQALFYEEPMGGHAFGSNVRDAACYVLWSFARAYDPHDLTNYIETVARSLVCVALFDREVNIRRAASAAFQENVGRQSNIPNGIPLLTITDYIAVGNRSRCYTKLCVEVAGFPEYADTIIDHLINKKVVNHWDEVVRKQAAVALGLVAPLHSSYLSSKLEILLDGCTSSNPVSLISNAQRESERIGLCSIVAFIPSHHVSAHLFEAICNVILKQSDIDVKWALARRSAVDALGAIFTGQPFFDVLFRAAEDYTTDYHGDIGRLVTCEIKAAIIEKYIQRVTACKCIKKLLSVKAIRVHIPHADELSGIYRCEYDFIQVFLLNIFNLIRILMERFLDSVAELFHIGCKVPRIGNSVLRFLPQILSRLHILEHCPDRSNALSRIIVLLTKIINSRTMSPFRIKCALNSLCSLLGCNRNTQTWYTVVRSLSNALPVVRRAAAEGLYENMCIFDVHEEVCSVMCLVFLGGKDTIRATLVEILKDFT</sequence>
<dbReference type="SUPFAM" id="SSF48371">
    <property type="entry name" value="ARM repeat"/>
    <property type="match status" value="1"/>
</dbReference>
<dbReference type="STRING" id="6313.A0A158P8K8"/>
<dbReference type="Gene3D" id="1.25.10.10">
    <property type="entry name" value="Leucine-rich Repeat Variant"/>
    <property type="match status" value="1"/>
</dbReference>
<dbReference type="AlphaFoldDB" id="A0A158P8K8"/>
<dbReference type="WBParaSite" id="ACAC_0000719801-mRNA-1">
    <property type="protein sequence ID" value="ACAC_0000719801-mRNA-1"/>
    <property type="gene ID" value="ACAC_0000719801"/>
</dbReference>
<dbReference type="InterPro" id="IPR033162">
    <property type="entry name" value="TBCD"/>
</dbReference>
<organism evidence="2 3">
    <name type="scientific">Angiostrongylus cantonensis</name>
    <name type="common">Rat lungworm</name>
    <dbReference type="NCBI Taxonomy" id="6313"/>
    <lineage>
        <taxon>Eukaryota</taxon>
        <taxon>Metazoa</taxon>
        <taxon>Ecdysozoa</taxon>
        <taxon>Nematoda</taxon>
        <taxon>Chromadorea</taxon>
        <taxon>Rhabditida</taxon>
        <taxon>Rhabditina</taxon>
        <taxon>Rhabditomorpha</taxon>
        <taxon>Strongyloidea</taxon>
        <taxon>Metastrongylidae</taxon>
        <taxon>Angiostrongylus</taxon>
    </lineage>
</organism>
<dbReference type="GO" id="GO:0007021">
    <property type="term" value="P:tubulin complex assembly"/>
    <property type="evidence" value="ECO:0007669"/>
    <property type="project" value="InterPro"/>
</dbReference>